<reference evidence="1 2" key="2">
    <citation type="journal article" date="2022" name="Mol. Ecol. Resour.">
        <title>The genomes of chicory, endive, great burdock and yacon provide insights into Asteraceae paleo-polyploidization history and plant inulin production.</title>
        <authorList>
            <person name="Fan W."/>
            <person name="Wang S."/>
            <person name="Wang H."/>
            <person name="Wang A."/>
            <person name="Jiang F."/>
            <person name="Liu H."/>
            <person name="Zhao H."/>
            <person name="Xu D."/>
            <person name="Zhang Y."/>
        </authorList>
    </citation>
    <scope>NUCLEOTIDE SEQUENCE [LARGE SCALE GENOMIC DNA]</scope>
    <source>
        <strain evidence="2">cv. Yunnan</strain>
        <tissue evidence="1">Leaves</tissue>
    </source>
</reference>
<evidence type="ECO:0000313" key="2">
    <source>
        <dbReference type="Proteomes" id="UP001056120"/>
    </source>
</evidence>
<name>A0ACB9IUD6_9ASTR</name>
<sequence>MTELFENILNLENVEAQQNVFEEENVNVQENVGEDANVEVNVEVKIEEPVIEENLNEKLCKSIENPEFEQTTIVGEVPTPNDSENGDDDEAFVDNTLVDQSSKPVYKTSEGQVLEDHAKGDFIDDLISISSPVHPSDETTQTPPTESSTTKIDRTGSSSRG</sequence>
<evidence type="ECO:0000313" key="1">
    <source>
        <dbReference type="EMBL" id="KAI3811105.1"/>
    </source>
</evidence>
<comment type="caution">
    <text evidence="1">The sequence shown here is derived from an EMBL/GenBank/DDBJ whole genome shotgun (WGS) entry which is preliminary data.</text>
</comment>
<dbReference type="Proteomes" id="UP001056120">
    <property type="component" value="Linkage Group LG07"/>
</dbReference>
<organism evidence="1 2">
    <name type="scientific">Smallanthus sonchifolius</name>
    <dbReference type="NCBI Taxonomy" id="185202"/>
    <lineage>
        <taxon>Eukaryota</taxon>
        <taxon>Viridiplantae</taxon>
        <taxon>Streptophyta</taxon>
        <taxon>Embryophyta</taxon>
        <taxon>Tracheophyta</taxon>
        <taxon>Spermatophyta</taxon>
        <taxon>Magnoliopsida</taxon>
        <taxon>eudicotyledons</taxon>
        <taxon>Gunneridae</taxon>
        <taxon>Pentapetalae</taxon>
        <taxon>asterids</taxon>
        <taxon>campanulids</taxon>
        <taxon>Asterales</taxon>
        <taxon>Asteraceae</taxon>
        <taxon>Asteroideae</taxon>
        <taxon>Heliantheae alliance</taxon>
        <taxon>Millerieae</taxon>
        <taxon>Smallanthus</taxon>
    </lineage>
</organism>
<proteinExistence type="predicted"/>
<reference evidence="2" key="1">
    <citation type="journal article" date="2022" name="Mol. Ecol. Resour.">
        <title>The genomes of chicory, endive, great burdock and yacon provide insights into Asteraceae palaeo-polyploidization history and plant inulin production.</title>
        <authorList>
            <person name="Fan W."/>
            <person name="Wang S."/>
            <person name="Wang H."/>
            <person name="Wang A."/>
            <person name="Jiang F."/>
            <person name="Liu H."/>
            <person name="Zhao H."/>
            <person name="Xu D."/>
            <person name="Zhang Y."/>
        </authorList>
    </citation>
    <scope>NUCLEOTIDE SEQUENCE [LARGE SCALE GENOMIC DNA]</scope>
    <source>
        <strain evidence="2">cv. Yunnan</strain>
    </source>
</reference>
<accession>A0ACB9IUD6</accession>
<protein>
    <submittedName>
        <fullName evidence="1">Uncharacterized protein</fullName>
    </submittedName>
</protein>
<dbReference type="EMBL" id="CM042024">
    <property type="protein sequence ID" value="KAI3811105.1"/>
    <property type="molecule type" value="Genomic_DNA"/>
</dbReference>
<gene>
    <name evidence="1" type="ORF">L1987_20821</name>
</gene>
<keyword evidence="2" id="KW-1185">Reference proteome</keyword>